<dbReference type="GO" id="GO:0008270">
    <property type="term" value="F:zinc ion binding"/>
    <property type="evidence" value="ECO:0007669"/>
    <property type="project" value="UniProtKB-KW"/>
</dbReference>
<keyword evidence="3" id="KW-0862">Zinc</keyword>
<keyword evidence="2 4" id="KW-0863">Zinc-finger</keyword>
<dbReference type="Gene3D" id="2.60.120.920">
    <property type="match status" value="1"/>
</dbReference>
<evidence type="ECO:0000259" key="9">
    <source>
        <dbReference type="PROSITE" id="PS50188"/>
    </source>
</evidence>
<dbReference type="PROSITE" id="PS50089">
    <property type="entry name" value="ZF_RING_2"/>
    <property type="match status" value="1"/>
</dbReference>
<dbReference type="InterPro" id="IPR013083">
    <property type="entry name" value="Znf_RING/FYVE/PHD"/>
</dbReference>
<keyword evidence="1" id="KW-0479">Metal-binding</keyword>
<dbReference type="AlphaFoldDB" id="A0A3N0YPT1"/>
<dbReference type="InterPro" id="IPR013320">
    <property type="entry name" value="ConA-like_dom_sf"/>
</dbReference>
<dbReference type="InterPro" id="IPR027370">
    <property type="entry name" value="Znf-RING_euk"/>
</dbReference>
<name>A0A3N0YPT1_ANAGA</name>
<feature type="coiled-coil region" evidence="5">
    <location>
        <begin position="185"/>
        <end position="231"/>
    </location>
</feature>
<dbReference type="PROSITE" id="PS00518">
    <property type="entry name" value="ZF_RING_1"/>
    <property type="match status" value="1"/>
</dbReference>
<feature type="domain" description="RING-type" evidence="7">
    <location>
        <begin position="11"/>
        <end position="52"/>
    </location>
</feature>
<evidence type="ECO:0000259" key="7">
    <source>
        <dbReference type="PROSITE" id="PS50089"/>
    </source>
</evidence>
<dbReference type="InterPro" id="IPR050143">
    <property type="entry name" value="TRIM/RBCC"/>
</dbReference>
<evidence type="ECO:0000256" key="4">
    <source>
        <dbReference type="PROSITE-ProRule" id="PRU00024"/>
    </source>
</evidence>
<dbReference type="InterPro" id="IPR001870">
    <property type="entry name" value="B30.2/SPRY"/>
</dbReference>
<feature type="signal peptide" evidence="6">
    <location>
        <begin position="1"/>
        <end position="16"/>
    </location>
</feature>
<dbReference type="Gene3D" id="3.30.160.60">
    <property type="entry name" value="Classic Zinc Finger"/>
    <property type="match status" value="1"/>
</dbReference>
<dbReference type="SUPFAM" id="SSF57845">
    <property type="entry name" value="B-box zinc-binding domain"/>
    <property type="match status" value="1"/>
</dbReference>
<dbReference type="Pfam" id="PF00622">
    <property type="entry name" value="SPRY"/>
    <property type="match status" value="1"/>
</dbReference>
<keyword evidence="11" id="KW-1185">Reference proteome</keyword>
<dbReference type="InterPro" id="IPR003877">
    <property type="entry name" value="SPRY_dom"/>
</dbReference>
<dbReference type="PROSITE" id="PS50119">
    <property type="entry name" value="ZF_BBOX"/>
    <property type="match status" value="1"/>
</dbReference>
<dbReference type="InterPro" id="IPR043136">
    <property type="entry name" value="B30.2/SPRY_sf"/>
</dbReference>
<dbReference type="InterPro" id="IPR017907">
    <property type="entry name" value="Znf_RING_CS"/>
</dbReference>
<proteinExistence type="predicted"/>
<dbReference type="Pfam" id="PF13445">
    <property type="entry name" value="zf-RING_UBOX"/>
    <property type="match status" value="1"/>
</dbReference>
<dbReference type="Gene3D" id="3.30.40.10">
    <property type="entry name" value="Zinc/RING finger domain, C3HC4 (zinc finger)"/>
    <property type="match status" value="1"/>
</dbReference>
<dbReference type="OrthoDB" id="654191at2759"/>
<feature type="chain" id="PRO_5017921293" evidence="6">
    <location>
        <begin position="17"/>
        <end position="486"/>
    </location>
</feature>
<dbReference type="SUPFAM" id="SSF57850">
    <property type="entry name" value="RING/U-box"/>
    <property type="match status" value="1"/>
</dbReference>
<evidence type="ECO:0000313" key="11">
    <source>
        <dbReference type="Proteomes" id="UP000281406"/>
    </source>
</evidence>
<organism evidence="10 11">
    <name type="scientific">Anabarilius grahami</name>
    <name type="common">Kanglang fish</name>
    <name type="synonym">Barilius grahami</name>
    <dbReference type="NCBI Taxonomy" id="495550"/>
    <lineage>
        <taxon>Eukaryota</taxon>
        <taxon>Metazoa</taxon>
        <taxon>Chordata</taxon>
        <taxon>Craniata</taxon>
        <taxon>Vertebrata</taxon>
        <taxon>Euteleostomi</taxon>
        <taxon>Actinopterygii</taxon>
        <taxon>Neopterygii</taxon>
        <taxon>Teleostei</taxon>
        <taxon>Ostariophysi</taxon>
        <taxon>Cypriniformes</taxon>
        <taxon>Xenocyprididae</taxon>
        <taxon>Xenocypridinae</taxon>
        <taxon>Xenocypridinae incertae sedis</taxon>
        <taxon>Anabarilius</taxon>
    </lineage>
</organism>
<evidence type="ECO:0000313" key="10">
    <source>
        <dbReference type="EMBL" id="ROL48164.1"/>
    </source>
</evidence>
<keyword evidence="6" id="KW-0732">Signal</keyword>
<dbReference type="CDD" id="cd19800">
    <property type="entry name" value="Bbox2_xNF7-like"/>
    <property type="match status" value="1"/>
</dbReference>
<accession>A0A3N0YPT1</accession>
<dbReference type="SUPFAM" id="SSF49899">
    <property type="entry name" value="Concanavalin A-like lectins/glucanases"/>
    <property type="match status" value="1"/>
</dbReference>
<reference evidence="10 11" key="1">
    <citation type="submission" date="2018-10" db="EMBL/GenBank/DDBJ databases">
        <title>Genome assembly for a Yunnan-Guizhou Plateau 3E fish, Anabarilius grahami (Regan), and its evolutionary and genetic applications.</title>
        <authorList>
            <person name="Jiang W."/>
        </authorList>
    </citation>
    <scope>NUCLEOTIDE SEQUENCE [LARGE SCALE GENOMIC DNA]</scope>
    <source>
        <strain evidence="10">AG-KIZ</strain>
        <tissue evidence="10">Muscle</tissue>
    </source>
</reference>
<dbReference type="EMBL" id="RJVU01032893">
    <property type="protein sequence ID" value="ROL48164.1"/>
    <property type="molecule type" value="Genomic_DNA"/>
</dbReference>
<feature type="domain" description="B box-type" evidence="8">
    <location>
        <begin position="87"/>
        <end position="128"/>
    </location>
</feature>
<dbReference type="SMART" id="SM00336">
    <property type="entry name" value="BBOX"/>
    <property type="match status" value="1"/>
</dbReference>
<dbReference type="PANTHER" id="PTHR24103">
    <property type="entry name" value="E3 UBIQUITIN-PROTEIN LIGASE TRIM"/>
    <property type="match status" value="1"/>
</dbReference>
<protein>
    <submittedName>
        <fullName evidence="10">Zinc-binding protein A33</fullName>
    </submittedName>
</protein>
<evidence type="ECO:0000256" key="1">
    <source>
        <dbReference type="ARBA" id="ARBA00022723"/>
    </source>
</evidence>
<dbReference type="InterPro" id="IPR000315">
    <property type="entry name" value="Znf_B-box"/>
</dbReference>
<dbReference type="InterPro" id="IPR001841">
    <property type="entry name" value="Znf_RING"/>
</dbReference>
<dbReference type="PROSITE" id="PS50188">
    <property type="entry name" value="B302_SPRY"/>
    <property type="match status" value="1"/>
</dbReference>
<evidence type="ECO:0000256" key="3">
    <source>
        <dbReference type="ARBA" id="ARBA00022833"/>
    </source>
</evidence>
<evidence type="ECO:0000256" key="6">
    <source>
        <dbReference type="SAM" id="SignalP"/>
    </source>
</evidence>
<evidence type="ECO:0000256" key="2">
    <source>
        <dbReference type="ARBA" id="ARBA00022771"/>
    </source>
</evidence>
<feature type="domain" description="B30.2/SPRY" evidence="9">
    <location>
        <begin position="314"/>
        <end position="486"/>
    </location>
</feature>
<dbReference type="SMART" id="SM00184">
    <property type="entry name" value="RING"/>
    <property type="match status" value="1"/>
</dbReference>
<comment type="caution">
    <text evidence="10">The sequence shown here is derived from an EMBL/GenBank/DDBJ whole genome shotgun (WGS) entry which is preliminary data.</text>
</comment>
<sequence>MASTLSLHLMCPVCLSDFNDPVSLPCQHVFCKQCITSYLESIEGAHKCPECRQNFTRQDVKGNRVLRNVVDAVQQQRKTKQQTPRTAQELLCSEHEEQLKLFCENDQRLVCLICKEGEKHRGHDFKPVKEAMKISENVVRKALRFIVDGNKQVDDMILIQVLEITKSKSANLLNFVYHISSTIHNVNAQERAKCLEEKLHAQFNKMHDFLREKEKEIMRQLQKAANSAEKSMQQNASLLTKLQINGNNQVSVLESGLTICQPETFLQWWSEEGFPLVDKITLSENKGKESALASKFKSRLDGAKVINDHFTLGPYETDLPLIVWRDMLGPVKHDLSDTSTIDKDLKLAIRKDSHLQSQGEDYFAKFQNFHNGYKDNYVENIQPGQMYWEVDIGVEPGWERGLTVRYYPKEKNGSLWQTFFSKYFENISLSVKNDRVYAVRGSEETLIVSQIIPRRVGVYVDSEKRQVVFCNADKMSLIHTVCCGDE</sequence>
<gene>
    <name evidence="10" type="ORF">DPX16_6659</name>
</gene>
<evidence type="ECO:0000259" key="8">
    <source>
        <dbReference type="PROSITE" id="PS50119"/>
    </source>
</evidence>
<keyword evidence="5" id="KW-0175">Coiled coil</keyword>
<dbReference type="Proteomes" id="UP000281406">
    <property type="component" value="Unassembled WGS sequence"/>
</dbReference>
<evidence type="ECO:0000256" key="5">
    <source>
        <dbReference type="SAM" id="Coils"/>
    </source>
</evidence>
<dbReference type="Pfam" id="PF00643">
    <property type="entry name" value="zf-B_box"/>
    <property type="match status" value="1"/>
</dbReference>